<accession>A0A0H5SGL4</accession>
<dbReference type="NCBIfam" id="TIGR03025">
    <property type="entry name" value="EPS_sugtrans"/>
    <property type="match status" value="1"/>
</dbReference>
<dbReference type="InterPro" id="IPR003362">
    <property type="entry name" value="Bact_transf"/>
</dbReference>
<keyword evidence="3" id="KW-0808">Transferase</keyword>
<keyword evidence="5 7" id="KW-1133">Transmembrane helix</keyword>
<dbReference type="PANTHER" id="PTHR30576">
    <property type="entry name" value="COLANIC BIOSYNTHESIS UDP-GLUCOSE LIPID CARRIER TRANSFERASE"/>
    <property type="match status" value="1"/>
</dbReference>
<evidence type="ECO:0000256" key="1">
    <source>
        <dbReference type="ARBA" id="ARBA00004141"/>
    </source>
</evidence>
<organism evidence="9 10">
    <name type="scientific">Herbinix hemicellulosilytica</name>
    <dbReference type="NCBI Taxonomy" id="1564487"/>
    <lineage>
        <taxon>Bacteria</taxon>
        <taxon>Bacillati</taxon>
        <taxon>Bacillota</taxon>
        <taxon>Clostridia</taxon>
        <taxon>Lachnospirales</taxon>
        <taxon>Lachnospiraceae</taxon>
        <taxon>Herbinix</taxon>
    </lineage>
</organism>
<reference evidence="9 10" key="1">
    <citation type="submission" date="2015-06" db="EMBL/GenBank/DDBJ databases">
        <authorList>
            <person name="Wibberg Daniel"/>
        </authorList>
    </citation>
    <scope>NUCLEOTIDE SEQUENCE [LARGE SCALE GENOMIC DNA]</scope>
    <source>
        <strain evidence="9 10">T3/55T</strain>
    </source>
</reference>
<evidence type="ECO:0000313" key="10">
    <source>
        <dbReference type="Proteomes" id="UP000236497"/>
    </source>
</evidence>
<feature type="domain" description="Bacterial sugar transferase" evidence="8">
    <location>
        <begin position="49"/>
        <end position="236"/>
    </location>
</feature>
<comment type="subcellular location">
    <subcellularLocation>
        <location evidence="1">Membrane</location>
        <topology evidence="1">Multi-pass membrane protein</topology>
    </subcellularLocation>
</comment>
<evidence type="ECO:0000259" key="8">
    <source>
        <dbReference type="Pfam" id="PF02397"/>
    </source>
</evidence>
<dbReference type="OrthoDB" id="9808602at2"/>
<dbReference type="AlphaFoldDB" id="A0A0H5SGL4"/>
<feature type="transmembrane region" description="Helical" evidence="7">
    <location>
        <begin position="54"/>
        <end position="75"/>
    </location>
</feature>
<comment type="similarity">
    <text evidence="2">Belongs to the bacterial sugar transferase family.</text>
</comment>
<dbReference type="InterPro" id="IPR017475">
    <property type="entry name" value="EPS_sugar_tfrase"/>
</dbReference>
<keyword evidence="10" id="KW-1185">Reference proteome</keyword>
<protein>
    <submittedName>
        <fullName evidence="9">Putative membrane protein</fullName>
    </submittedName>
</protein>
<evidence type="ECO:0000256" key="4">
    <source>
        <dbReference type="ARBA" id="ARBA00022692"/>
    </source>
</evidence>
<proteinExistence type="inferred from homology"/>
<sequence length="242" mass="28050">MQTDSLINHNGGYYGTNTLDLSNVLVDENYDYSDIVINFNKHRTYFIVKRILDIFLSFIALVVLSPIFLLTAIAIRLESKGKIIFTQMRTGKDGKVFKMYKFRSMCDGAEQLRSKLLNLNEMDGPVFKISNDPRVTKVGRFIRKTSIDELPQLINIIKGDMSIVGPRPLVTYETDQFSDYHNRRHMVRPGLTCYWQISGRNDISFNEWMALDLKYLEDISFWTDIKIILKTFKMVLTGKGAY</sequence>
<name>A0A0H5SGL4_HERHM</name>
<gene>
    <name evidence="9" type="ORF">HHT355_1441</name>
</gene>
<evidence type="ECO:0000256" key="7">
    <source>
        <dbReference type="SAM" id="Phobius"/>
    </source>
</evidence>
<dbReference type="Proteomes" id="UP000236497">
    <property type="component" value="Unassembled WGS sequence"/>
</dbReference>
<keyword evidence="6 7" id="KW-0472">Membrane</keyword>
<dbReference type="RefSeq" id="WP_103202732.1">
    <property type="nucleotide sequence ID" value="NZ_CVTD020000015.1"/>
</dbReference>
<dbReference type="GO" id="GO:0016780">
    <property type="term" value="F:phosphotransferase activity, for other substituted phosphate groups"/>
    <property type="evidence" value="ECO:0007669"/>
    <property type="project" value="TreeGrafter"/>
</dbReference>
<evidence type="ECO:0000256" key="3">
    <source>
        <dbReference type="ARBA" id="ARBA00022679"/>
    </source>
</evidence>
<dbReference type="EMBL" id="CVTD020000015">
    <property type="protein sequence ID" value="CRZ34642.1"/>
    <property type="molecule type" value="Genomic_DNA"/>
</dbReference>
<evidence type="ECO:0000256" key="6">
    <source>
        <dbReference type="ARBA" id="ARBA00023136"/>
    </source>
</evidence>
<dbReference type="GO" id="GO:0016020">
    <property type="term" value="C:membrane"/>
    <property type="evidence" value="ECO:0007669"/>
    <property type="project" value="UniProtKB-SubCell"/>
</dbReference>
<evidence type="ECO:0000256" key="5">
    <source>
        <dbReference type="ARBA" id="ARBA00022989"/>
    </source>
</evidence>
<dbReference type="PANTHER" id="PTHR30576:SF10">
    <property type="entry name" value="SLL5057 PROTEIN"/>
    <property type="match status" value="1"/>
</dbReference>
<keyword evidence="4 7" id="KW-0812">Transmembrane</keyword>
<dbReference type="Pfam" id="PF02397">
    <property type="entry name" value="Bac_transf"/>
    <property type="match status" value="1"/>
</dbReference>
<evidence type="ECO:0000313" key="9">
    <source>
        <dbReference type="EMBL" id="CRZ34642.1"/>
    </source>
</evidence>
<evidence type="ECO:0000256" key="2">
    <source>
        <dbReference type="ARBA" id="ARBA00006464"/>
    </source>
</evidence>